<accession>A0A0F8B4F5</accession>
<dbReference type="PANTHER" id="PTHR12652:SF25">
    <property type="entry name" value="MICROBODY (PEROXISOME) PROLIFERATION PROTEIN PEROXIN 11C (EUROFUNG)"/>
    <property type="match status" value="1"/>
</dbReference>
<keyword evidence="2" id="KW-1185">Reference proteome</keyword>
<evidence type="ECO:0000313" key="2">
    <source>
        <dbReference type="Proteomes" id="UP000034841"/>
    </source>
</evidence>
<dbReference type="AlphaFoldDB" id="A0A0F8B4F5"/>
<dbReference type="OrthoDB" id="10005898at2759"/>
<gene>
    <name evidence="1" type="ORF">CFO_g957</name>
</gene>
<evidence type="ECO:0000313" key="1">
    <source>
        <dbReference type="EMBL" id="KKF96716.1"/>
    </source>
</evidence>
<reference evidence="1 2" key="1">
    <citation type="submission" date="2015-04" db="EMBL/GenBank/DDBJ databases">
        <title>Genome sequence of Ceratocystis platani, a major pathogen of plane trees.</title>
        <authorList>
            <person name="Belbahri L."/>
        </authorList>
    </citation>
    <scope>NUCLEOTIDE SEQUENCE [LARGE SCALE GENOMIC DNA]</scope>
    <source>
        <strain evidence="1 2">CFO</strain>
    </source>
</reference>
<evidence type="ECO:0008006" key="3">
    <source>
        <dbReference type="Google" id="ProtNLM"/>
    </source>
</evidence>
<dbReference type="Proteomes" id="UP000034841">
    <property type="component" value="Unassembled WGS sequence"/>
</dbReference>
<protein>
    <recommendedName>
        <fullName evidence="3">Peroxin 11C</fullName>
    </recommendedName>
</protein>
<name>A0A0F8B4F5_CERFI</name>
<proteinExistence type="predicted"/>
<dbReference type="EMBL" id="LBBL01000031">
    <property type="protein sequence ID" value="KKF96716.1"/>
    <property type="molecule type" value="Genomic_DNA"/>
</dbReference>
<organism evidence="1 2">
    <name type="scientific">Ceratocystis fimbriata f. sp. platani</name>
    <dbReference type="NCBI Taxonomy" id="88771"/>
    <lineage>
        <taxon>Eukaryota</taxon>
        <taxon>Fungi</taxon>
        <taxon>Dikarya</taxon>
        <taxon>Ascomycota</taxon>
        <taxon>Pezizomycotina</taxon>
        <taxon>Sordariomycetes</taxon>
        <taxon>Hypocreomycetidae</taxon>
        <taxon>Microascales</taxon>
        <taxon>Ceratocystidaceae</taxon>
        <taxon>Ceratocystis</taxon>
    </lineage>
</organism>
<sequence>MSSQAEPAPAAASTSIVEAKKGLSPTNAAPGPASIVGSVAKIPSGVDSFLQHLHRCLATPAGIDTVLQLICYVSKLTASLADSFAEASVQKAASRFASLMLTIPYTSIDMPEPKGAARALRISASLKALSALLSEGRMFMRLWALVGMYVRAKTLVTKALTKSSGKDASKATRSEEGMDKMIAWVQLVSGVGLQFLENRAYLAQKKVINLPPASIAWAIKWSTRMWAVYVGSELGRLLVERSRKKHGIDAASEEHKAWRENWNSAFLRNLAWAPLTVSWSMEQGFAGEAGVGLLASIPGIIQARQLWKDTAKE</sequence>
<comment type="caution">
    <text evidence="1">The sequence shown here is derived from an EMBL/GenBank/DDBJ whole genome shotgun (WGS) entry which is preliminary data.</text>
</comment>
<dbReference type="PANTHER" id="PTHR12652">
    <property type="entry name" value="PEROXISOMAL BIOGENESIS FACTOR 11"/>
    <property type="match status" value="1"/>
</dbReference>